<name>A0A370DEB1_9GAMM</name>
<protein>
    <submittedName>
        <fullName evidence="2">Uncharacterized protein</fullName>
    </submittedName>
</protein>
<dbReference type="EMBL" id="QFXD01000321">
    <property type="protein sequence ID" value="RDH83193.1"/>
    <property type="molecule type" value="Genomic_DNA"/>
</dbReference>
<evidence type="ECO:0000313" key="2">
    <source>
        <dbReference type="EMBL" id="RDH83193.1"/>
    </source>
</evidence>
<keyword evidence="1" id="KW-0812">Transmembrane</keyword>
<keyword evidence="1" id="KW-0472">Membrane</keyword>
<organism evidence="2 3">
    <name type="scientific">endosymbiont of Lamellibrachia luymesi</name>
    <dbReference type="NCBI Taxonomy" id="2200907"/>
    <lineage>
        <taxon>Bacteria</taxon>
        <taxon>Pseudomonadati</taxon>
        <taxon>Pseudomonadota</taxon>
        <taxon>Gammaproteobacteria</taxon>
        <taxon>sulfur-oxidizing symbionts</taxon>
    </lineage>
</organism>
<evidence type="ECO:0000256" key="1">
    <source>
        <dbReference type="SAM" id="Phobius"/>
    </source>
</evidence>
<gene>
    <name evidence="2" type="ORF">DIZ79_17925</name>
</gene>
<feature type="transmembrane region" description="Helical" evidence="1">
    <location>
        <begin position="12"/>
        <end position="28"/>
    </location>
</feature>
<comment type="caution">
    <text evidence="2">The sequence shown here is derived from an EMBL/GenBank/DDBJ whole genome shotgun (WGS) entry which is preliminary data.</text>
</comment>
<reference evidence="2 3" key="1">
    <citation type="journal article" date="2018" name="ISME J.">
        <title>Endosymbiont genomes yield clues of tubeworm success.</title>
        <authorList>
            <person name="Li Y."/>
            <person name="Liles M.R."/>
            <person name="Halanych K.M."/>
        </authorList>
    </citation>
    <scope>NUCLEOTIDE SEQUENCE [LARGE SCALE GENOMIC DNA]</scope>
    <source>
        <strain evidence="2">A1422</strain>
    </source>
</reference>
<dbReference type="AlphaFoldDB" id="A0A370DEB1"/>
<keyword evidence="1" id="KW-1133">Transmembrane helix</keyword>
<dbReference type="Proteomes" id="UP000255508">
    <property type="component" value="Unassembled WGS sequence"/>
</dbReference>
<proteinExistence type="predicted"/>
<evidence type="ECO:0000313" key="3">
    <source>
        <dbReference type="Proteomes" id="UP000255508"/>
    </source>
</evidence>
<sequence length="87" mass="10075">MAKHNKSPSIRSFLKSPFTSIIFISYFIQVTHSAIRSFPTHILDEKQTAPSILVTFVYNSIFQQQLQSAFQHSTIVEKDHFLTEIIF</sequence>
<accession>A0A370DEB1</accession>